<dbReference type="InterPro" id="IPR018389">
    <property type="entry name" value="DctP_fam"/>
</dbReference>
<dbReference type="InterPro" id="IPR038404">
    <property type="entry name" value="TRAP_DctP_sf"/>
</dbReference>
<protein>
    <submittedName>
        <fullName evidence="5">Tripartite ATP-independent transporter solute receptor, DctP family</fullName>
    </submittedName>
</protein>
<dbReference type="NCBIfam" id="NF037995">
    <property type="entry name" value="TRAP_S1"/>
    <property type="match status" value="1"/>
</dbReference>
<evidence type="ECO:0000313" key="6">
    <source>
        <dbReference type="Proteomes" id="UP000199647"/>
    </source>
</evidence>
<dbReference type="STRING" id="1855383.SAMN05216548_101601"/>
<dbReference type="GO" id="GO:0055085">
    <property type="term" value="P:transmembrane transport"/>
    <property type="evidence" value="ECO:0007669"/>
    <property type="project" value="InterPro"/>
</dbReference>
<accession>A0A1H9B3L6</accession>
<dbReference type="CDD" id="cd13603">
    <property type="entry name" value="PBP2_TRAP_Siap_TeaA_like"/>
    <property type="match status" value="1"/>
</dbReference>
<evidence type="ECO:0000256" key="1">
    <source>
        <dbReference type="ARBA" id="ARBA00004196"/>
    </source>
</evidence>
<dbReference type="PROSITE" id="PS51318">
    <property type="entry name" value="TAT"/>
    <property type="match status" value="1"/>
</dbReference>
<evidence type="ECO:0000313" key="5">
    <source>
        <dbReference type="EMBL" id="SEP83554.1"/>
    </source>
</evidence>
<dbReference type="PANTHER" id="PTHR33376:SF4">
    <property type="entry name" value="SIALIC ACID-BINDING PERIPLASMIC PROTEIN SIAP"/>
    <property type="match status" value="1"/>
</dbReference>
<name>A0A1H9B3L6_9HYPH</name>
<dbReference type="Pfam" id="PF03480">
    <property type="entry name" value="DctP"/>
    <property type="match status" value="1"/>
</dbReference>
<reference evidence="5 6" key="1">
    <citation type="submission" date="2016-10" db="EMBL/GenBank/DDBJ databases">
        <authorList>
            <person name="de Groot N.N."/>
        </authorList>
    </citation>
    <scope>NUCLEOTIDE SEQUENCE [LARGE SCALE GENOMIC DNA]</scope>
    <source>
        <strain evidence="5 6">A52C2</strain>
    </source>
</reference>
<evidence type="ECO:0000256" key="4">
    <source>
        <dbReference type="ARBA" id="ARBA00022729"/>
    </source>
</evidence>
<dbReference type="EMBL" id="FOFG01000001">
    <property type="protein sequence ID" value="SEP83554.1"/>
    <property type="molecule type" value="Genomic_DNA"/>
</dbReference>
<dbReference type="NCBIfam" id="TIGR00787">
    <property type="entry name" value="dctP"/>
    <property type="match status" value="1"/>
</dbReference>
<comment type="similarity">
    <text evidence="2">Belongs to the bacterial solute-binding protein 7 family.</text>
</comment>
<dbReference type="InterPro" id="IPR004682">
    <property type="entry name" value="TRAP_DctP"/>
</dbReference>
<evidence type="ECO:0000256" key="3">
    <source>
        <dbReference type="ARBA" id="ARBA00022448"/>
    </source>
</evidence>
<proteinExistence type="inferred from homology"/>
<dbReference type="AlphaFoldDB" id="A0A1H9B3L6"/>
<sequence length="330" mass="36417">MKDFPISRRTFVGGAVAAGFAPAIIRPARAAGRTLKLGHLANEENSWHKASLKFAEEVKNRTNGEVEVQVFPNEQLGKETDLIKGIQLGTVDFTITGESLQNWTPYASLLATPYAIRDLDQMKTVVDGPIGEKIAAAVRDKAKLVPLTWFARGPRELTSNTPIKTPADLAGLKMRVPNVPLFVSFWTALGAKPTPMAFSEVFTALQSHVIDAQENPLALIRSASFNEVQKYTNLTDHVLSWIYLATGEHTLRKLTPDQQKALRDAAKVAQDYERELFLADEKRFRSELEKGGMTFVEVDKKAFAEKGSQAVLASLNPEVVPLYKEIVAAK</sequence>
<dbReference type="RefSeq" id="WP_092495059.1">
    <property type="nucleotide sequence ID" value="NZ_FOFG01000001.1"/>
</dbReference>
<gene>
    <name evidence="5" type="ORF">SAMN05216548_101601</name>
</gene>
<dbReference type="Proteomes" id="UP000199647">
    <property type="component" value="Unassembled WGS sequence"/>
</dbReference>
<dbReference type="PIRSF" id="PIRSF006470">
    <property type="entry name" value="DctB"/>
    <property type="match status" value="1"/>
</dbReference>
<keyword evidence="4" id="KW-0732">Signal</keyword>
<keyword evidence="3" id="KW-0813">Transport</keyword>
<keyword evidence="5" id="KW-0675">Receptor</keyword>
<dbReference type="OrthoDB" id="9803763at2"/>
<dbReference type="PANTHER" id="PTHR33376">
    <property type="match status" value="1"/>
</dbReference>
<comment type="subcellular location">
    <subcellularLocation>
        <location evidence="1">Cell envelope</location>
    </subcellularLocation>
</comment>
<organism evidence="5 6">
    <name type="scientific">Faunimonas pinastri</name>
    <dbReference type="NCBI Taxonomy" id="1855383"/>
    <lineage>
        <taxon>Bacteria</taxon>
        <taxon>Pseudomonadati</taxon>
        <taxon>Pseudomonadota</taxon>
        <taxon>Alphaproteobacteria</taxon>
        <taxon>Hyphomicrobiales</taxon>
        <taxon>Afifellaceae</taxon>
        <taxon>Faunimonas</taxon>
    </lineage>
</organism>
<dbReference type="Gene3D" id="3.40.190.170">
    <property type="entry name" value="Bacterial extracellular solute-binding protein, family 7"/>
    <property type="match status" value="1"/>
</dbReference>
<dbReference type="GO" id="GO:0030288">
    <property type="term" value="C:outer membrane-bounded periplasmic space"/>
    <property type="evidence" value="ECO:0007669"/>
    <property type="project" value="InterPro"/>
</dbReference>
<dbReference type="InterPro" id="IPR006311">
    <property type="entry name" value="TAT_signal"/>
</dbReference>
<keyword evidence="6" id="KW-1185">Reference proteome</keyword>
<evidence type="ECO:0000256" key="2">
    <source>
        <dbReference type="ARBA" id="ARBA00009023"/>
    </source>
</evidence>